<comment type="caution">
    <text evidence="2">The sequence shown here is derived from an EMBL/GenBank/DDBJ whole genome shotgun (WGS) entry which is preliminary data.</text>
</comment>
<feature type="region of interest" description="Disordered" evidence="1">
    <location>
        <begin position="850"/>
        <end position="881"/>
    </location>
</feature>
<organism evidence="2 3">
    <name type="scientific">Endocarpon pusillum</name>
    <dbReference type="NCBI Taxonomy" id="364733"/>
    <lineage>
        <taxon>Eukaryota</taxon>
        <taxon>Fungi</taxon>
        <taxon>Dikarya</taxon>
        <taxon>Ascomycota</taxon>
        <taxon>Pezizomycotina</taxon>
        <taxon>Eurotiomycetes</taxon>
        <taxon>Chaetothyriomycetidae</taxon>
        <taxon>Verrucariales</taxon>
        <taxon>Verrucariaceae</taxon>
        <taxon>Endocarpon</taxon>
    </lineage>
</organism>
<proteinExistence type="predicted"/>
<reference evidence="2" key="1">
    <citation type="submission" date="2020-02" db="EMBL/GenBank/DDBJ databases">
        <authorList>
            <person name="Palmer J.M."/>
        </authorList>
    </citation>
    <scope>NUCLEOTIDE SEQUENCE</scope>
    <source>
        <strain evidence="2">EPUS1.4</strain>
        <tissue evidence="2">Thallus</tissue>
    </source>
</reference>
<dbReference type="PANTHER" id="PTHR39596:SF2">
    <property type="entry name" value="HET DOMAIN PROTEIN (AFU_ORTHOLOGUE AFUA_1G17550)-RELATED"/>
    <property type="match status" value="1"/>
</dbReference>
<protein>
    <recommendedName>
        <fullName evidence="4">Heterokaryon incompatibility domain-containing protein</fullName>
    </recommendedName>
</protein>
<gene>
    <name evidence="2" type="ORF">GJ744_005053</name>
</gene>
<dbReference type="OrthoDB" id="2426273at2759"/>
<dbReference type="Proteomes" id="UP000606974">
    <property type="component" value="Unassembled WGS sequence"/>
</dbReference>
<name>A0A8H7DXB1_9EURO</name>
<dbReference type="PANTHER" id="PTHR39596">
    <property type="match status" value="1"/>
</dbReference>
<evidence type="ECO:0000256" key="1">
    <source>
        <dbReference type="SAM" id="MobiDB-lite"/>
    </source>
</evidence>
<dbReference type="AlphaFoldDB" id="A0A8H7DXB1"/>
<evidence type="ECO:0008006" key="4">
    <source>
        <dbReference type="Google" id="ProtNLM"/>
    </source>
</evidence>
<keyword evidence="3" id="KW-1185">Reference proteome</keyword>
<evidence type="ECO:0000313" key="2">
    <source>
        <dbReference type="EMBL" id="KAF7502794.1"/>
    </source>
</evidence>
<dbReference type="EMBL" id="JAACFV010000219">
    <property type="protein sequence ID" value="KAF7502794.1"/>
    <property type="molecule type" value="Genomic_DNA"/>
</dbReference>
<sequence>MRLLPRGFQSTSKCVGARLRFSGYVATLQKEGSEDKYQLQPRTLIAFDQEAKDRAPMEHLGITPDLSLGLQPVRLFADLRAKADNNFFTFHKGDNGWIIYDDDKTPKQSPSQSEHSLNQGRHSLTPFVQRWLFFEVLRAIFGHLSDFDVKQFIRTDREQNHWVTTQELPNLLKQWRDYENKNPRGKARRLILAQQVLDLARFHVSKNCAVTSAEMNPKWQIDDKVALSIMILGETLTSALIKLQEAEKFDLDGWCNHDHRSQGWGSNRKVLKQLRERNWCAKTVNMLQGLFRGNTIGLLYALQMRSYEKPGIQHSNCSSTECKALSVIAAEAGPGSYQLFHCQDCPRDNCTEIGPDTAELDSIVKRGNVPLLQYEKGANVVKLVEMTKPCDNDYVVFSHVWADGYGNPNANKLNKCVLNLFLSLFDDIRSENGAQNSSGNLMPENFWIDTLAIPVDINSKDLRKKAIGMMHDIYMGAKHTIVLDAGLMDMDRGEGYAQPAMRITLSRWMTRLWTLQEAVLSKKLYFNFSDQVYSLDRLESLFEGENDPLHSCVPSVSRTYYHEILRPESQRMLGRDSTPKDRKIDQKFMAAVWKAVQWRTTTHSQHEILALATLFNVNNSEFADASNTRGSSGYDQRALDGRMQKLLDLLSAVDPCPIPPGMIFLPGPRLTGKGYGWAPRTWLSGHRIDTPDPGTLEAKKARLNLPHGLEVKFPGFCLHTLADNNESLSGREQFHFPTDGSLLQWYRAVPADEEKFRSMEKIVRDRELAVIMPHLLPSHREIALLVAIAKKHDGIFFVEILTRIWVSLERNQEKIKELSANMRKANFGTMWAGEKLSDEQVWCVDGKQDSGFLPSSMSDDAPEEPAPRPFGRSKTSLSGRVQSYLRKVKTWK</sequence>
<accession>A0A8H7DXB1</accession>
<evidence type="ECO:0000313" key="3">
    <source>
        <dbReference type="Proteomes" id="UP000606974"/>
    </source>
</evidence>